<dbReference type="AlphaFoldDB" id="A0A075MUX6"/>
<dbReference type="RefSeq" id="WP_148701490.1">
    <property type="nucleotide sequence ID" value="NZ_CP007174.1"/>
</dbReference>
<evidence type="ECO:0000313" key="2">
    <source>
        <dbReference type="Proteomes" id="UP000028194"/>
    </source>
</evidence>
<organism evidence="1 2">
    <name type="scientific">Candidatus Nitrososphaera evergladensis SR1</name>
    <dbReference type="NCBI Taxonomy" id="1459636"/>
    <lineage>
        <taxon>Archaea</taxon>
        <taxon>Nitrososphaerota</taxon>
        <taxon>Nitrososphaeria</taxon>
        <taxon>Nitrososphaerales</taxon>
        <taxon>Nitrososphaeraceae</taxon>
        <taxon>Nitrososphaera</taxon>
    </lineage>
</organism>
<dbReference type="KEGG" id="nev:NTE_02985"/>
<proteinExistence type="predicted"/>
<dbReference type="EMBL" id="CP007174">
    <property type="protein sequence ID" value="AIF85020.1"/>
    <property type="molecule type" value="Genomic_DNA"/>
</dbReference>
<dbReference type="GeneID" id="41598655"/>
<keyword evidence="2" id="KW-1185">Reference proteome</keyword>
<protein>
    <submittedName>
        <fullName evidence="1">Uncharacterized protein</fullName>
    </submittedName>
</protein>
<gene>
    <name evidence="1" type="ORF">NTE_02985</name>
</gene>
<dbReference type="Proteomes" id="UP000028194">
    <property type="component" value="Chromosome"/>
</dbReference>
<dbReference type="HOGENOM" id="CLU_1567061_0_0_2"/>
<sequence>MANMLDDPFAAIAEDVDIQKFIKITKKKESKVRTKLRRSLFEQKGIKARKYTLNSDSAWKRFSDSCFAPRRTDHNRGRTYTLNEWIEKQGWIVENEKGKHFTSLKDKEILFITAWDIEKDVRIIIDGFHRACAIKYLNHSPETLEEPFEVLECYGNNMEEVSREHRLFDR</sequence>
<name>A0A075MUX6_9ARCH</name>
<dbReference type="STRING" id="1459636.NTE_02985"/>
<reference evidence="1 2" key="1">
    <citation type="journal article" date="2014" name="PLoS ONE">
        <title>Genome Sequence of Candidatus Nitrososphaera evergladensis from Group I.1b Enriched from Everglades Soil Reveals Novel Genomic Features of the Ammonia-Oxidizing Archaea.</title>
        <authorList>
            <person name="Zhalnina K.V."/>
            <person name="Dias R."/>
            <person name="Leonard M.T."/>
            <person name="Dorr de Quadros P."/>
            <person name="Camargo F.A."/>
            <person name="Drew J.C."/>
            <person name="Farmerie W.G."/>
            <person name="Daroub S.H."/>
            <person name="Triplett E.W."/>
        </authorList>
    </citation>
    <scope>NUCLEOTIDE SEQUENCE [LARGE SCALE GENOMIC DNA]</scope>
    <source>
        <strain evidence="1 2">SR1</strain>
    </source>
</reference>
<accession>A0A075MUX6</accession>
<evidence type="ECO:0000313" key="1">
    <source>
        <dbReference type="EMBL" id="AIF85020.1"/>
    </source>
</evidence>